<feature type="transmembrane region" description="Helical" evidence="1">
    <location>
        <begin position="238"/>
        <end position="256"/>
    </location>
</feature>
<reference evidence="3" key="1">
    <citation type="journal article" date="2015" name="MBio">
        <title>Genome-Resolved Metagenomic Analysis Reveals Roles for Candidate Phyla and Other Microbial Community Members in Biogeochemical Transformations in Oil Reservoirs.</title>
        <authorList>
            <person name="Hu P."/>
            <person name="Tom L."/>
            <person name="Singh A."/>
            <person name="Thomas B.C."/>
            <person name="Baker B.J."/>
            <person name="Piceno Y.M."/>
            <person name="Andersen G.L."/>
            <person name="Banfield J.F."/>
        </authorList>
    </citation>
    <scope>NUCLEOTIDE SEQUENCE [LARGE SCALE GENOMIC DNA]</scope>
</reference>
<accession>A0A101HJ05</accession>
<dbReference type="Pfam" id="PF13687">
    <property type="entry name" value="DUF4153"/>
    <property type="match status" value="1"/>
</dbReference>
<name>A0A101HJ05_9BACT</name>
<feature type="transmembrane region" description="Helical" evidence="1">
    <location>
        <begin position="81"/>
        <end position="103"/>
    </location>
</feature>
<feature type="transmembrane region" description="Helical" evidence="1">
    <location>
        <begin position="39"/>
        <end position="61"/>
    </location>
</feature>
<dbReference type="EMBL" id="LGGO01000009">
    <property type="protein sequence ID" value="KUK77738.1"/>
    <property type="molecule type" value="Genomic_DNA"/>
</dbReference>
<gene>
    <name evidence="2" type="ORF">XD93_0136</name>
</gene>
<sequence>KDYIKVIFLPLQFVLPLFHTLSDLFSLNKNNKDQKTFSHIVKGIVMAIPIISIFIFLLSSADLIFQKYVSDLITINIQPETFFRFILILIVTLIFIGAYSYIFEESKKQKIINQENKKFEIGNIESSVVLSLVNVLFFLFILVQLTYLFGGESNISAQGFTYAEYARQGFFELIGVAVISLLLLLTIEKYIAQKENSHILGFKVLSTTMIAQVIVIMVSAFTRLSLYEEAYGFTTLRLYSHTFIILLGIIFCLLVYKIHWDSRENMFALRVFISIIVFLVGMNLLNPDLFIARQNIQRFTTTGKIDVYYLSTLSDDAILEVVKTLDMLDGDMKNSLGSRLYLRSQEDKDSGNWQSFNISRSRAKRILDSKEEMLKQYEDYFKDDYIEQP</sequence>
<keyword evidence="1" id="KW-0812">Transmembrane</keyword>
<feature type="transmembrane region" description="Helical" evidence="1">
    <location>
        <begin position="124"/>
        <end position="149"/>
    </location>
</feature>
<dbReference type="InterPro" id="IPR025291">
    <property type="entry name" value="DUF4153"/>
</dbReference>
<keyword evidence="1" id="KW-1133">Transmembrane helix</keyword>
<feature type="non-terminal residue" evidence="2">
    <location>
        <position position="1"/>
    </location>
</feature>
<protein>
    <submittedName>
        <fullName evidence="2">Uncharacterized protein</fullName>
    </submittedName>
</protein>
<feature type="transmembrane region" description="Helical" evidence="1">
    <location>
        <begin position="268"/>
        <end position="285"/>
    </location>
</feature>
<feature type="transmembrane region" description="Helical" evidence="1">
    <location>
        <begin position="169"/>
        <end position="187"/>
    </location>
</feature>
<dbReference type="PATRIC" id="fig|1641389.3.peg.125"/>
<comment type="caution">
    <text evidence="2">The sequence shown here is derived from an EMBL/GenBank/DDBJ whole genome shotgun (WGS) entry which is preliminary data.</text>
</comment>
<dbReference type="Proteomes" id="UP000053904">
    <property type="component" value="Unassembled WGS sequence"/>
</dbReference>
<organism evidence="2 3">
    <name type="scientific">candidate division WS6 bacterium 34_10</name>
    <dbReference type="NCBI Taxonomy" id="1641389"/>
    <lineage>
        <taxon>Bacteria</taxon>
        <taxon>Candidatus Dojkabacteria</taxon>
    </lineage>
</organism>
<feature type="transmembrane region" description="Helical" evidence="1">
    <location>
        <begin position="199"/>
        <end position="218"/>
    </location>
</feature>
<dbReference type="AlphaFoldDB" id="A0A101HJ05"/>
<evidence type="ECO:0000313" key="3">
    <source>
        <dbReference type="Proteomes" id="UP000053904"/>
    </source>
</evidence>
<evidence type="ECO:0000313" key="2">
    <source>
        <dbReference type="EMBL" id="KUK77738.1"/>
    </source>
</evidence>
<keyword evidence="1" id="KW-0472">Membrane</keyword>
<proteinExistence type="predicted"/>
<evidence type="ECO:0000256" key="1">
    <source>
        <dbReference type="SAM" id="Phobius"/>
    </source>
</evidence>